<dbReference type="PANTHER" id="PTHR33930">
    <property type="entry name" value="ALKYL HYDROPEROXIDE REDUCTASE AHPD"/>
    <property type="match status" value="1"/>
</dbReference>
<protein>
    <recommendedName>
        <fullName evidence="2">Carboxymuconolactone decarboxylase-like domain-containing protein</fullName>
    </recommendedName>
</protein>
<name>A0A653A0F8_UNCDX</name>
<dbReference type="PANTHER" id="PTHR33930:SF2">
    <property type="entry name" value="BLR3452 PROTEIN"/>
    <property type="match status" value="1"/>
</dbReference>
<keyword evidence="1" id="KW-1133">Transmembrane helix</keyword>
<dbReference type="AlphaFoldDB" id="A0A653A0F8"/>
<dbReference type="NCBIfam" id="TIGR00778">
    <property type="entry name" value="ahpD_dom"/>
    <property type="match status" value="1"/>
</dbReference>
<dbReference type="InterPro" id="IPR029032">
    <property type="entry name" value="AhpD-like"/>
</dbReference>
<gene>
    <name evidence="3" type="ORF">TRIP_B110084</name>
</gene>
<keyword evidence="1" id="KW-0472">Membrane</keyword>
<proteinExistence type="predicted"/>
<sequence>MKADFPRRFIHRQETEPFEKERVMPEKLEAAMQELQRECPSLMEPFGLLHQAAVEDGVLSAKTKKLMMIAVSAATRCEPCLRLHVKGALELGATREEILEAAGVAILMGGGPTAAYCALYLLDELQRRKK</sequence>
<organism evidence="3">
    <name type="scientific">Uncultured Desulfatiglans sp</name>
    <dbReference type="NCBI Taxonomy" id="1748965"/>
    <lineage>
        <taxon>Bacteria</taxon>
        <taxon>Pseudomonadati</taxon>
        <taxon>Thermodesulfobacteriota</taxon>
        <taxon>Desulfobacteria</taxon>
        <taxon>Desulfatiglandales</taxon>
        <taxon>Desulfatiglandaceae</taxon>
        <taxon>Desulfatiglans</taxon>
        <taxon>environmental samples</taxon>
    </lineage>
</organism>
<keyword evidence="1" id="KW-0812">Transmembrane</keyword>
<feature type="domain" description="Carboxymuconolactone decarboxylase-like" evidence="2">
    <location>
        <begin position="40"/>
        <end position="119"/>
    </location>
</feature>
<dbReference type="InterPro" id="IPR003779">
    <property type="entry name" value="CMD-like"/>
</dbReference>
<reference evidence="3" key="1">
    <citation type="submission" date="2018-07" db="EMBL/GenBank/DDBJ databases">
        <authorList>
            <consortium name="Genoscope - CEA"/>
            <person name="William W."/>
        </authorList>
    </citation>
    <scope>NUCLEOTIDE SEQUENCE</scope>
    <source>
        <strain evidence="3">IK1</strain>
    </source>
</reference>
<evidence type="ECO:0000313" key="3">
    <source>
        <dbReference type="EMBL" id="VBB41519.1"/>
    </source>
</evidence>
<dbReference type="SUPFAM" id="SSF69118">
    <property type="entry name" value="AhpD-like"/>
    <property type="match status" value="1"/>
</dbReference>
<dbReference type="GO" id="GO:0051920">
    <property type="term" value="F:peroxiredoxin activity"/>
    <property type="evidence" value="ECO:0007669"/>
    <property type="project" value="InterPro"/>
</dbReference>
<accession>A0A653A0F8</accession>
<dbReference type="Gene3D" id="1.20.1290.10">
    <property type="entry name" value="AhpD-like"/>
    <property type="match status" value="1"/>
</dbReference>
<dbReference type="InterPro" id="IPR004675">
    <property type="entry name" value="AhpD_core"/>
</dbReference>
<feature type="transmembrane region" description="Helical" evidence="1">
    <location>
        <begin position="101"/>
        <end position="122"/>
    </location>
</feature>
<evidence type="ECO:0000256" key="1">
    <source>
        <dbReference type="SAM" id="Phobius"/>
    </source>
</evidence>
<dbReference type="EMBL" id="UPXX01000003">
    <property type="protein sequence ID" value="VBB41519.1"/>
    <property type="molecule type" value="Genomic_DNA"/>
</dbReference>
<evidence type="ECO:0000259" key="2">
    <source>
        <dbReference type="Pfam" id="PF02627"/>
    </source>
</evidence>
<dbReference type="Pfam" id="PF02627">
    <property type="entry name" value="CMD"/>
    <property type="match status" value="1"/>
</dbReference>